<accession>A0A1J4KDN0</accession>
<dbReference type="RefSeq" id="XP_068360956.1">
    <property type="nucleotide sequence ID" value="XM_068503415.1"/>
</dbReference>
<comment type="caution">
    <text evidence="4">The sequence shown here is derived from an EMBL/GenBank/DDBJ whole genome shotgun (WGS) entry which is preliminary data.</text>
</comment>
<dbReference type="OrthoDB" id="59690at2759"/>
<dbReference type="VEuPathDB" id="TrichDB:TRFO_23862"/>
<sequence>MSTTNAYIKISIRDVFNCEVSDDGETFFCTLFSENRSRPTIFKNVRLSGMVTQKNECSFAIDDGTGVIVIIVPDESNIEIPKISDYVEVFGELKGKLERSITALCCCLRNEPMEEIRHLLEQAAIHRDYLQYRKLSQQVTFLSSEASIPNQNDNYTKKIVALLESADPDTGVSFEEIKRECDNDEYAARNVIESMANNSYLYESNNFYFPL</sequence>
<dbReference type="EMBL" id="MLAK01000685">
    <property type="protein sequence ID" value="OHT07820.1"/>
    <property type="molecule type" value="Genomic_DNA"/>
</dbReference>
<proteinExistence type="predicted"/>
<dbReference type="Proteomes" id="UP000179807">
    <property type="component" value="Unassembled WGS sequence"/>
</dbReference>
<keyword evidence="2" id="KW-0238">DNA-binding</keyword>
<dbReference type="InterPro" id="IPR040260">
    <property type="entry name" value="RFA2-like"/>
</dbReference>
<evidence type="ECO:0000313" key="4">
    <source>
        <dbReference type="EMBL" id="OHT07820.1"/>
    </source>
</evidence>
<evidence type="ECO:0000256" key="2">
    <source>
        <dbReference type="ARBA" id="ARBA00023125"/>
    </source>
</evidence>
<dbReference type="GO" id="GO:0003677">
    <property type="term" value="F:DNA binding"/>
    <property type="evidence" value="ECO:0007669"/>
    <property type="project" value="UniProtKB-KW"/>
</dbReference>
<comment type="subcellular location">
    <subcellularLocation>
        <location evidence="1">Nucleus</location>
    </subcellularLocation>
</comment>
<evidence type="ECO:0000313" key="5">
    <source>
        <dbReference type="Proteomes" id="UP000179807"/>
    </source>
</evidence>
<dbReference type="GO" id="GO:0005634">
    <property type="term" value="C:nucleus"/>
    <property type="evidence" value="ECO:0007669"/>
    <property type="project" value="UniProtKB-SubCell"/>
</dbReference>
<dbReference type="Gene3D" id="2.40.50.140">
    <property type="entry name" value="Nucleic acid-binding proteins"/>
    <property type="match status" value="1"/>
</dbReference>
<keyword evidence="5" id="KW-1185">Reference proteome</keyword>
<organism evidence="4 5">
    <name type="scientific">Tritrichomonas foetus</name>
    <dbReference type="NCBI Taxonomy" id="1144522"/>
    <lineage>
        <taxon>Eukaryota</taxon>
        <taxon>Metamonada</taxon>
        <taxon>Parabasalia</taxon>
        <taxon>Tritrichomonadida</taxon>
        <taxon>Tritrichomonadidae</taxon>
        <taxon>Tritrichomonas</taxon>
    </lineage>
</organism>
<evidence type="ECO:0000256" key="1">
    <source>
        <dbReference type="ARBA" id="ARBA00004123"/>
    </source>
</evidence>
<dbReference type="PANTHER" id="PTHR13989">
    <property type="entry name" value="REPLICATION PROTEIN A-RELATED"/>
    <property type="match status" value="1"/>
</dbReference>
<evidence type="ECO:0000256" key="3">
    <source>
        <dbReference type="ARBA" id="ARBA00023242"/>
    </source>
</evidence>
<dbReference type="InterPro" id="IPR012340">
    <property type="entry name" value="NA-bd_OB-fold"/>
</dbReference>
<gene>
    <name evidence="4" type="ORF">TRFO_23862</name>
</gene>
<reference evidence="4" key="1">
    <citation type="submission" date="2016-10" db="EMBL/GenBank/DDBJ databases">
        <authorList>
            <person name="Benchimol M."/>
            <person name="Almeida L.G."/>
            <person name="Vasconcelos A.T."/>
            <person name="Perreira-Neves A."/>
            <person name="Rosa I.A."/>
            <person name="Tasca T."/>
            <person name="Bogo M.R."/>
            <person name="de Souza W."/>
        </authorList>
    </citation>
    <scope>NUCLEOTIDE SEQUENCE [LARGE SCALE GENOMIC DNA]</scope>
    <source>
        <strain evidence="4">K</strain>
    </source>
</reference>
<dbReference type="AlphaFoldDB" id="A0A1J4KDN0"/>
<keyword evidence="3" id="KW-0539">Nucleus</keyword>
<dbReference type="PANTHER" id="PTHR13989:SF16">
    <property type="entry name" value="REPLICATION PROTEIN A2"/>
    <property type="match status" value="1"/>
</dbReference>
<dbReference type="GeneID" id="94838119"/>
<name>A0A1J4KDN0_9EUKA</name>
<protein>
    <submittedName>
        <fullName evidence="4">OB-fold nucleic acid binding domain containing protein</fullName>
    </submittedName>
</protein>